<dbReference type="PANTHER" id="PTHR30055:SF234">
    <property type="entry name" value="HTH-TYPE TRANSCRIPTIONAL REGULATOR BETI"/>
    <property type="match status" value="1"/>
</dbReference>
<accession>A0ABP8K8Z2</accession>
<dbReference type="Pfam" id="PF00440">
    <property type="entry name" value="TetR_N"/>
    <property type="match status" value="1"/>
</dbReference>
<dbReference type="Gene3D" id="1.10.357.10">
    <property type="entry name" value="Tetracycline Repressor, domain 2"/>
    <property type="match status" value="1"/>
</dbReference>
<dbReference type="InterPro" id="IPR001647">
    <property type="entry name" value="HTH_TetR"/>
</dbReference>
<name>A0ABP8K8Z2_9ACTN</name>
<evidence type="ECO:0000313" key="7">
    <source>
        <dbReference type="Proteomes" id="UP001500635"/>
    </source>
</evidence>
<dbReference type="Proteomes" id="UP001500635">
    <property type="component" value="Unassembled WGS sequence"/>
</dbReference>
<keyword evidence="1" id="KW-0805">Transcription regulation</keyword>
<proteinExistence type="predicted"/>
<sequence>MADRPRRKYAPRLPPAERREQVLDAALAALHGRSLDDLSMESVAAQAGIAKPVIYSVFATRDDMIVSLLGREHERGLTQIEAALPLSVSGHADAVTAYTRTVDAFIRAVVAAPERWRLILTVPEHAPHQYRDDLRKGRRAVLDRTKSLAMSIADEAPGPGDLDPVLLGHAMLSIAEMLGRISIASPDRYTPAELTAFATELARRTLQPARP</sequence>
<evidence type="ECO:0000259" key="5">
    <source>
        <dbReference type="PROSITE" id="PS50977"/>
    </source>
</evidence>
<evidence type="ECO:0000256" key="2">
    <source>
        <dbReference type="ARBA" id="ARBA00023125"/>
    </source>
</evidence>
<dbReference type="SUPFAM" id="SSF46689">
    <property type="entry name" value="Homeodomain-like"/>
    <property type="match status" value="1"/>
</dbReference>
<dbReference type="PROSITE" id="PS50977">
    <property type="entry name" value="HTH_TETR_2"/>
    <property type="match status" value="1"/>
</dbReference>
<evidence type="ECO:0000256" key="4">
    <source>
        <dbReference type="PROSITE-ProRule" id="PRU00335"/>
    </source>
</evidence>
<dbReference type="InterPro" id="IPR050109">
    <property type="entry name" value="HTH-type_TetR-like_transc_reg"/>
</dbReference>
<feature type="DNA-binding region" description="H-T-H motif" evidence="4">
    <location>
        <begin position="39"/>
        <end position="58"/>
    </location>
</feature>
<dbReference type="InterPro" id="IPR009057">
    <property type="entry name" value="Homeodomain-like_sf"/>
</dbReference>
<evidence type="ECO:0000256" key="1">
    <source>
        <dbReference type="ARBA" id="ARBA00023015"/>
    </source>
</evidence>
<evidence type="ECO:0000256" key="3">
    <source>
        <dbReference type="ARBA" id="ARBA00023163"/>
    </source>
</evidence>
<keyword evidence="3" id="KW-0804">Transcription</keyword>
<comment type="caution">
    <text evidence="6">The sequence shown here is derived from an EMBL/GenBank/DDBJ whole genome shotgun (WGS) entry which is preliminary data.</text>
</comment>
<keyword evidence="7" id="KW-1185">Reference proteome</keyword>
<gene>
    <name evidence="6" type="ORF">GCM10023147_42880</name>
</gene>
<reference evidence="7" key="1">
    <citation type="journal article" date="2019" name="Int. J. Syst. Evol. Microbiol.">
        <title>The Global Catalogue of Microorganisms (GCM) 10K type strain sequencing project: providing services to taxonomists for standard genome sequencing and annotation.</title>
        <authorList>
            <consortium name="The Broad Institute Genomics Platform"/>
            <consortium name="The Broad Institute Genome Sequencing Center for Infectious Disease"/>
            <person name="Wu L."/>
            <person name="Ma J."/>
        </authorList>
    </citation>
    <scope>NUCLEOTIDE SEQUENCE [LARGE SCALE GENOMIC DNA]</scope>
    <source>
        <strain evidence="7">JCM 17688</strain>
    </source>
</reference>
<evidence type="ECO:0000313" key="6">
    <source>
        <dbReference type="EMBL" id="GAA4402366.1"/>
    </source>
</evidence>
<dbReference type="EMBL" id="BAABFR010000096">
    <property type="protein sequence ID" value="GAA4402366.1"/>
    <property type="molecule type" value="Genomic_DNA"/>
</dbReference>
<protein>
    <submittedName>
        <fullName evidence="6">TetR/AcrR family transcriptional regulator</fullName>
    </submittedName>
</protein>
<dbReference type="PANTHER" id="PTHR30055">
    <property type="entry name" value="HTH-TYPE TRANSCRIPTIONAL REGULATOR RUTR"/>
    <property type="match status" value="1"/>
</dbReference>
<feature type="domain" description="HTH tetR-type" evidence="5">
    <location>
        <begin position="16"/>
        <end position="76"/>
    </location>
</feature>
<keyword evidence="2 4" id="KW-0238">DNA-binding</keyword>
<organism evidence="6 7">
    <name type="scientific">Tsukamurella soli</name>
    <dbReference type="NCBI Taxonomy" id="644556"/>
    <lineage>
        <taxon>Bacteria</taxon>
        <taxon>Bacillati</taxon>
        <taxon>Actinomycetota</taxon>
        <taxon>Actinomycetes</taxon>
        <taxon>Mycobacteriales</taxon>
        <taxon>Tsukamurellaceae</taxon>
        <taxon>Tsukamurella</taxon>
    </lineage>
</organism>